<keyword evidence="6 9" id="KW-0838">Vasoactive</keyword>
<accession>A0AA35L973</accession>
<dbReference type="GO" id="GO:0097746">
    <property type="term" value="P:blood vessel diameter maintenance"/>
    <property type="evidence" value="ECO:0007669"/>
    <property type="project" value="UniProtKB-KW"/>
</dbReference>
<dbReference type="GO" id="GO:0005576">
    <property type="term" value="C:extracellular region"/>
    <property type="evidence" value="ECO:0007669"/>
    <property type="project" value="UniProtKB-SubCell"/>
</dbReference>
<proteinExistence type="inferred from homology"/>
<reference evidence="11" key="1">
    <citation type="submission" date="2022-12" db="EMBL/GenBank/DDBJ databases">
        <authorList>
            <person name="Alioto T."/>
            <person name="Alioto T."/>
            <person name="Gomez Garrido J."/>
        </authorList>
    </citation>
    <scope>NUCLEOTIDE SEQUENCE</scope>
</reference>
<dbReference type="Proteomes" id="UP001178461">
    <property type="component" value="Chromosome 13"/>
</dbReference>
<evidence type="ECO:0000256" key="1">
    <source>
        <dbReference type="ARBA" id="ARBA00004613"/>
    </source>
</evidence>
<evidence type="ECO:0000256" key="6">
    <source>
        <dbReference type="ARBA" id="ARBA00022858"/>
    </source>
</evidence>
<keyword evidence="5" id="KW-0732">Signal</keyword>
<evidence type="ECO:0000256" key="3">
    <source>
        <dbReference type="ARBA" id="ARBA00022656"/>
    </source>
</evidence>
<keyword evidence="12" id="KW-1185">Reference proteome</keyword>
<dbReference type="SMART" id="SM00183">
    <property type="entry name" value="NAT_PEP"/>
    <property type="match status" value="1"/>
</dbReference>
<dbReference type="GO" id="GO:0007168">
    <property type="term" value="P:receptor guanylyl cyclase signaling pathway"/>
    <property type="evidence" value="ECO:0007669"/>
    <property type="project" value="TreeGrafter"/>
</dbReference>
<evidence type="ECO:0000256" key="8">
    <source>
        <dbReference type="ARBA" id="ARBA00023157"/>
    </source>
</evidence>
<name>A0AA35L973_9SAUR</name>
<dbReference type="EMBL" id="OX395138">
    <property type="protein sequence ID" value="CAI5791562.1"/>
    <property type="molecule type" value="Genomic_DNA"/>
</dbReference>
<dbReference type="GO" id="GO:0008217">
    <property type="term" value="P:regulation of blood pressure"/>
    <property type="evidence" value="ECO:0007669"/>
    <property type="project" value="UniProtKB-KW"/>
</dbReference>
<keyword evidence="2" id="KW-0964">Secreted</keyword>
<dbReference type="PRINTS" id="PR00713">
    <property type="entry name" value="CNATPEPTIDE"/>
</dbReference>
<dbReference type="InterPro" id="IPR000663">
    <property type="entry name" value="Natr_peptide"/>
</dbReference>
<dbReference type="GO" id="GO:0006182">
    <property type="term" value="P:cGMP biosynthetic process"/>
    <property type="evidence" value="ECO:0007669"/>
    <property type="project" value="TreeGrafter"/>
</dbReference>
<comment type="similarity">
    <text evidence="9">Belongs to the natriuretic peptide family.</text>
</comment>
<evidence type="ECO:0000256" key="2">
    <source>
        <dbReference type="ARBA" id="ARBA00022525"/>
    </source>
</evidence>
<keyword evidence="7" id="KW-0382">Hypotensive agent</keyword>
<evidence type="ECO:0000256" key="4">
    <source>
        <dbReference type="ARBA" id="ARBA00022702"/>
    </source>
</evidence>
<organism evidence="11 12">
    <name type="scientific">Podarcis lilfordi</name>
    <name type="common">Lilford's wall lizard</name>
    <dbReference type="NCBI Taxonomy" id="74358"/>
    <lineage>
        <taxon>Eukaryota</taxon>
        <taxon>Metazoa</taxon>
        <taxon>Chordata</taxon>
        <taxon>Craniata</taxon>
        <taxon>Vertebrata</taxon>
        <taxon>Euteleostomi</taxon>
        <taxon>Lepidosauria</taxon>
        <taxon>Squamata</taxon>
        <taxon>Bifurcata</taxon>
        <taxon>Unidentata</taxon>
        <taxon>Episquamata</taxon>
        <taxon>Laterata</taxon>
        <taxon>Lacertibaenia</taxon>
        <taxon>Lacertidae</taxon>
        <taxon>Podarcis</taxon>
    </lineage>
</organism>
<dbReference type="PANTHER" id="PTHR12167">
    <property type="entry name" value="C-TYPE NATRIURETIC PEPTIDE"/>
    <property type="match status" value="1"/>
</dbReference>
<dbReference type="GO" id="GO:0005179">
    <property type="term" value="F:hormone activity"/>
    <property type="evidence" value="ECO:0007669"/>
    <property type="project" value="UniProtKB-KW"/>
</dbReference>
<sequence>MAAGETGRPDAPKPSFRSPLGGHGSPPVRHPKGETCWLVLGGRMKVLPASLFLFLLPLASQTPVHSTQSLLEMLGEDLAALLSANEGDHPPPLSQILRGQRPPHDAPGPPAPSSGERAFIHFLKDFVNTQKKFRGRAKKMAQQGCFGIKLDRIGTLSGLGC</sequence>
<evidence type="ECO:0000313" key="11">
    <source>
        <dbReference type="EMBL" id="CAI5791562.1"/>
    </source>
</evidence>
<dbReference type="InterPro" id="IPR002406">
    <property type="entry name" value="C_natriurtcpep"/>
</dbReference>
<keyword evidence="4" id="KW-0372">Hormone</keyword>
<feature type="region of interest" description="Disordered" evidence="10">
    <location>
        <begin position="83"/>
        <end position="114"/>
    </location>
</feature>
<dbReference type="AlphaFoldDB" id="A0AA35L973"/>
<gene>
    <name evidence="11" type="ORF">PODLI_1B009848</name>
</gene>
<dbReference type="PANTHER" id="PTHR12167:SF4">
    <property type="entry name" value="NATRIURETIC PEPTIDE C-LIKE PROTEIN"/>
    <property type="match status" value="1"/>
</dbReference>
<dbReference type="GO" id="GO:0090729">
    <property type="term" value="F:toxin activity"/>
    <property type="evidence" value="ECO:0007669"/>
    <property type="project" value="UniProtKB-KW"/>
</dbReference>
<feature type="region of interest" description="Disordered" evidence="10">
    <location>
        <begin position="1"/>
        <end position="31"/>
    </location>
</feature>
<dbReference type="InterPro" id="IPR030480">
    <property type="entry name" value="Natr_peptide_CS"/>
</dbReference>
<comment type="subcellular location">
    <subcellularLocation>
        <location evidence="1 9">Secreted</location>
    </subcellularLocation>
</comment>
<dbReference type="PROSITE" id="PS00263">
    <property type="entry name" value="NATRIURETIC_PEPTIDE"/>
    <property type="match status" value="1"/>
</dbReference>
<evidence type="ECO:0000313" key="12">
    <source>
        <dbReference type="Proteomes" id="UP001178461"/>
    </source>
</evidence>
<evidence type="ECO:0000256" key="9">
    <source>
        <dbReference type="RuleBase" id="RU003686"/>
    </source>
</evidence>
<protein>
    <submittedName>
        <fullName evidence="11">C-type natriuretic peptide-like</fullName>
    </submittedName>
</protein>
<keyword evidence="8" id="KW-1015">Disulfide bond</keyword>
<evidence type="ECO:0000256" key="5">
    <source>
        <dbReference type="ARBA" id="ARBA00022729"/>
    </source>
</evidence>
<dbReference type="Pfam" id="PF00212">
    <property type="entry name" value="ANP"/>
    <property type="match status" value="1"/>
</dbReference>
<evidence type="ECO:0000256" key="10">
    <source>
        <dbReference type="SAM" id="MobiDB-lite"/>
    </source>
</evidence>
<evidence type="ECO:0000256" key="7">
    <source>
        <dbReference type="ARBA" id="ARBA00022924"/>
    </source>
</evidence>
<keyword evidence="3" id="KW-0800">Toxin</keyword>